<feature type="transmembrane region" description="Helical" evidence="5">
    <location>
        <begin position="178"/>
        <end position="206"/>
    </location>
</feature>
<feature type="transmembrane region" description="Helical" evidence="5">
    <location>
        <begin position="64"/>
        <end position="81"/>
    </location>
</feature>
<evidence type="ECO:0000313" key="8">
    <source>
        <dbReference type="Proteomes" id="UP000235733"/>
    </source>
</evidence>
<dbReference type="Pfam" id="PF04932">
    <property type="entry name" value="Wzy_C"/>
    <property type="match status" value="1"/>
</dbReference>
<feature type="transmembrane region" description="Helical" evidence="5">
    <location>
        <begin position="87"/>
        <end position="106"/>
    </location>
</feature>
<gene>
    <name evidence="7" type="ORF">CJ209_08330</name>
</gene>
<evidence type="ECO:0000256" key="1">
    <source>
        <dbReference type="ARBA" id="ARBA00004141"/>
    </source>
</evidence>
<evidence type="ECO:0000313" key="7">
    <source>
        <dbReference type="EMBL" id="PMC68699.1"/>
    </source>
</evidence>
<feature type="transmembrane region" description="Helical" evidence="5">
    <location>
        <begin position="12"/>
        <end position="29"/>
    </location>
</feature>
<comment type="subcellular location">
    <subcellularLocation>
        <location evidence="1">Membrane</location>
        <topology evidence="1">Multi-pass membrane protein</topology>
    </subcellularLocation>
</comment>
<proteinExistence type="predicted"/>
<dbReference type="EMBL" id="PNHC01000006">
    <property type="protein sequence ID" value="PMC68699.1"/>
    <property type="molecule type" value="Genomic_DNA"/>
</dbReference>
<evidence type="ECO:0000256" key="3">
    <source>
        <dbReference type="ARBA" id="ARBA00022989"/>
    </source>
</evidence>
<dbReference type="InterPro" id="IPR007016">
    <property type="entry name" value="O-antigen_ligase-rel_domated"/>
</dbReference>
<sequence>MEIIKKEFSQLFLKIYFLIFLISFLGLAFKNSRTFFIIIFSFFVFFHILRILRFKYIYTNSKFLLTYFLVFMLIIFHILLFPELNSIFLFRIIRFVFVCITIYLIAQNIEISYSFLNKFKKYFNTIVLMLFLVDILFSLNLVEKNESYSMGLSYSLLFYLSIYSIFKKKKKKIDYLKILYMILFIFRYGSRGAILAYLVLVFTYLLNSLYFNKRYKLLFVYIITSIGMYCIFFKTNFIGLVFQKIADFGIKSRTIILFQQKEIHLSGRGEIYKNVYNSILKDPFSIKGIFSDFFVTGINDYSHNIVLELLYQFGVILGGFLLFIILIIFFFSVYHKQKDFQDNLIFIFAVISIVHLMISGTLWESVEFWTWVGLYLKRRNYENYILKNSVNKKV</sequence>
<feature type="transmembrane region" description="Helical" evidence="5">
    <location>
        <begin position="218"/>
        <end position="242"/>
    </location>
</feature>
<organism evidence="7 8">
    <name type="scientific">Fusobacterium nucleatum</name>
    <dbReference type="NCBI Taxonomy" id="851"/>
    <lineage>
        <taxon>Bacteria</taxon>
        <taxon>Fusobacteriati</taxon>
        <taxon>Fusobacteriota</taxon>
        <taxon>Fusobacteriia</taxon>
        <taxon>Fusobacteriales</taxon>
        <taxon>Fusobacteriaceae</taxon>
        <taxon>Fusobacterium</taxon>
    </lineage>
</organism>
<name>A0A2N6TH92_FUSNU</name>
<dbReference type="AlphaFoldDB" id="A0A2N6TH92"/>
<evidence type="ECO:0000256" key="4">
    <source>
        <dbReference type="ARBA" id="ARBA00023136"/>
    </source>
</evidence>
<evidence type="ECO:0000256" key="5">
    <source>
        <dbReference type="SAM" id="Phobius"/>
    </source>
</evidence>
<protein>
    <recommendedName>
        <fullName evidence="6">O-antigen ligase-related domain-containing protein</fullName>
    </recommendedName>
</protein>
<comment type="caution">
    <text evidence="7">The sequence shown here is derived from an EMBL/GenBank/DDBJ whole genome shotgun (WGS) entry which is preliminary data.</text>
</comment>
<dbReference type="GO" id="GO:0016020">
    <property type="term" value="C:membrane"/>
    <property type="evidence" value="ECO:0007669"/>
    <property type="project" value="UniProtKB-SubCell"/>
</dbReference>
<feature type="transmembrane region" description="Helical" evidence="5">
    <location>
        <begin position="122"/>
        <end position="142"/>
    </location>
</feature>
<keyword evidence="3 5" id="KW-1133">Transmembrane helix</keyword>
<feature type="transmembrane region" description="Helical" evidence="5">
    <location>
        <begin position="309"/>
        <end position="332"/>
    </location>
</feature>
<feature type="domain" description="O-antigen ligase-related" evidence="6">
    <location>
        <begin position="179"/>
        <end position="318"/>
    </location>
</feature>
<feature type="transmembrane region" description="Helical" evidence="5">
    <location>
        <begin position="148"/>
        <end position="166"/>
    </location>
</feature>
<feature type="transmembrane region" description="Helical" evidence="5">
    <location>
        <begin position="344"/>
        <end position="363"/>
    </location>
</feature>
<evidence type="ECO:0000259" key="6">
    <source>
        <dbReference type="Pfam" id="PF04932"/>
    </source>
</evidence>
<evidence type="ECO:0000256" key="2">
    <source>
        <dbReference type="ARBA" id="ARBA00022692"/>
    </source>
</evidence>
<dbReference type="Proteomes" id="UP000235733">
    <property type="component" value="Unassembled WGS sequence"/>
</dbReference>
<accession>A0A2N6TH92</accession>
<reference evidence="7 8" key="1">
    <citation type="submission" date="2017-09" db="EMBL/GenBank/DDBJ databases">
        <title>Bacterial strain isolated from the female urinary microbiota.</title>
        <authorList>
            <person name="Thomas-White K."/>
            <person name="Kumar N."/>
            <person name="Forster S."/>
            <person name="Putonti C."/>
            <person name="Lawley T."/>
            <person name="Wolfe A.J."/>
        </authorList>
    </citation>
    <scope>NUCLEOTIDE SEQUENCE [LARGE SCALE GENOMIC DNA]</scope>
    <source>
        <strain evidence="7 8">UMB0249</strain>
    </source>
</reference>
<keyword evidence="2 5" id="KW-0812">Transmembrane</keyword>
<feature type="transmembrane region" description="Helical" evidence="5">
    <location>
        <begin position="35"/>
        <end position="52"/>
    </location>
</feature>
<keyword evidence="4 5" id="KW-0472">Membrane</keyword>